<name>A0ABV5VVR6_9BACL</name>
<gene>
    <name evidence="8" type="ORF">ACFFNY_11510</name>
</gene>
<accession>A0ABV5VVR6</accession>
<dbReference type="PANTHER" id="PTHR34478">
    <property type="entry name" value="PROTEIN LEMA"/>
    <property type="match status" value="1"/>
</dbReference>
<evidence type="ECO:0000256" key="7">
    <source>
        <dbReference type="SAM" id="MobiDB-lite"/>
    </source>
</evidence>
<dbReference type="RefSeq" id="WP_344910982.1">
    <property type="nucleotide sequence ID" value="NZ_BAAAYO010000010.1"/>
</dbReference>
<organism evidence="8 9">
    <name type="scientific">Paenibacillus hodogayensis</name>
    <dbReference type="NCBI Taxonomy" id="279208"/>
    <lineage>
        <taxon>Bacteria</taxon>
        <taxon>Bacillati</taxon>
        <taxon>Bacillota</taxon>
        <taxon>Bacilli</taxon>
        <taxon>Bacillales</taxon>
        <taxon>Paenibacillaceae</taxon>
        <taxon>Paenibacillus</taxon>
    </lineage>
</organism>
<evidence type="ECO:0000256" key="1">
    <source>
        <dbReference type="ARBA" id="ARBA00004167"/>
    </source>
</evidence>
<protein>
    <submittedName>
        <fullName evidence="8">LemA family protein</fullName>
    </submittedName>
</protein>
<keyword evidence="5" id="KW-0472">Membrane</keyword>
<evidence type="ECO:0000313" key="8">
    <source>
        <dbReference type="EMBL" id="MFB9752183.1"/>
    </source>
</evidence>
<reference evidence="8 9" key="1">
    <citation type="submission" date="2024-09" db="EMBL/GenBank/DDBJ databases">
        <authorList>
            <person name="Sun Q."/>
            <person name="Mori K."/>
        </authorList>
    </citation>
    <scope>NUCLEOTIDE SEQUENCE [LARGE SCALE GENOMIC DNA]</scope>
    <source>
        <strain evidence="8 9">JCM 12520</strain>
    </source>
</reference>
<evidence type="ECO:0000256" key="4">
    <source>
        <dbReference type="ARBA" id="ARBA00022989"/>
    </source>
</evidence>
<dbReference type="EMBL" id="JBHMAG010000009">
    <property type="protein sequence ID" value="MFB9752183.1"/>
    <property type="molecule type" value="Genomic_DNA"/>
</dbReference>
<sequence>MKTKISTMLLFGMAAVVAVVLYTVMTHNQLIQAEENAATKWAQVDNQLKRRADLIPNLVETVKGYAAHEKEAIEAVSNARNRVASATTSADLIQSNWLLTGALGSFRTAFSGYPELRANEQFKQLMDSLEGTENRLAVARRDYNEAAAAYNSKRRQFPGNVLASVSGLEPKPYYEASERERETPVVNFGGAKP</sequence>
<evidence type="ECO:0000256" key="3">
    <source>
        <dbReference type="ARBA" id="ARBA00022692"/>
    </source>
</evidence>
<dbReference type="Gene3D" id="1.20.1440.20">
    <property type="entry name" value="LemA-like domain"/>
    <property type="match status" value="1"/>
</dbReference>
<keyword evidence="3" id="KW-0812">Transmembrane</keyword>
<keyword evidence="9" id="KW-1185">Reference proteome</keyword>
<dbReference type="InterPro" id="IPR023353">
    <property type="entry name" value="LemA-like_dom_sf"/>
</dbReference>
<evidence type="ECO:0000313" key="9">
    <source>
        <dbReference type="Proteomes" id="UP001589619"/>
    </source>
</evidence>
<dbReference type="Proteomes" id="UP001589619">
    <property type="component" value="Unassembled WGS sequence"/>
</dbReference>
<comment type="similarity">
    <text evidence="2">Belongs to the LemA family.</text>
</comment>
<dbReference type="Pfam" id="PF04011">
    <property type="entry name" value="LemA"/>
    <property type="match status" value="1"/>
</dbReference>
<evidence type="ECO:0000256" key="2">
    <source>
        <dbReference type="ARBA" id="ARBA00008854"/>
    </source>
</evidence>
<dbReference type="InterPro" id="IPR007156">
    <property type="entry name" value="MamQ_LemA"/>
</dbReference>
<evidence type="ECO:0000256" key="5">
    <source>
        <dbReference type="ARBA" id="ARBA00023136"/>
    </source>
</evidence>
<comment type="subcellular location">
    <subcellularLocation>
        <location evidence="1">Membrane</location>
        <topology evidence="1">Single-pass membrane protein</topology>
    </subcellularLocation>
</comment>
<feature type="region of interest" description="Disordered" evidence="7">
    <location>
        <begin position="174"/>
        <end position="193"/>
    </location>
</feature>
<dbReference type="PANTHER" id="PTHR34478:SF2">
    <property type="entry name" value="MEMBRANE PROTEIN"/>
    <property type="match status" value="1"/>
</dbReference>
<feature type="coiled-coil region" evidence="6">
    <location>
        <begin position="122"/>
        <end position="149"/>
    </location>
</feature>
<proteinExistence type="inferred from homology"/>
<keyword evidence="4" id="KW-1133">Transmembrane helix</keyword>
<comment type="caution">
    <text evidence="8">The sequence shown here is derived from an EMBL/GenBank/DDBJ whole genome shotgun (WGS) entry which is preliminary data.</text>
</comment>
<dbReference type="SUPFAM" id="SSF140478">
    <property type="entry name" value="LemA-like"/>
    <property type="match status" value="1"/>
</dbReference>
<evidence type="ECO:0000256" key="6">
    <source>
        <dbReference type="SAM" id="Coils"/>
    </source>
</evidence>
<keyword evidence="6" id="KW-0175">Coiled coil</keyword>